<evidence type="ECO:0000256" key="1">
    <source>
        <dbReference type="SAM" id="MobiDB-lite"/>
    </source>
</evidence>
<proteinExistence type="predicted"/>
<evidence type="ECO:0000313" key="3">
    <source>
        <dbReference type="EMBL" id="PNR34412.1"/>
    </source>
</evidence>
<dbReference type="EnsemblPlants" id="Pp3c19_16860V3.2">
    <property type="protein sequence ID" value="PAC:32938206.CDS.1"/>
    <property type="gene ID" value="Pp3c19_16860"/>
</dbReference>
<feature type="compositionally biased region" description="Basic and acidic residues" evidence="1">
    <location>
        <begin position="250"/>
        <end position="334"/>
    </location>
</feature>
<feature type="compositionally biased region" description="Basic and acidic residues" evidence="1">
    <location>
        <begin position="222"/>
        <end position="242"/>
    </location>
</feature>
<keyword evidence="2" id="KW-1133">Transmembrane helix</keyword>
<feature type="compositionally biased region" description="Acidic residues" evidence="1">
    <location>
        <begin position="403"/>
        <end position="413"/>
    </location>
</feature>
<reference evidence="3 5" key="1">
    <citation type="journal article" date="2008" name="Science">
        <title>The Physcomitrella genome reveals evolutionary insights into the conquest of land by plants.</title>
        <authorList>
            <person name="Rensing S."/>
            <person name="Lang D."/>
            <person name="Zimmer A."/>
            <person name="Terry A."/>
            <person name="Salamov A."/>
            <person name="Shapiro H."/>
            <person name="Nishiyama T."/>
            <person name="Perroud P.-F."/>
            <person name="Lindquist E."/>
            <person name="Kamisugi Y."/>
            <person name="Tanahashi T."/>
            <person name="Sakakibara K."/>
            <person name="Fujita T."/>
            <person name="Oishi K."/>
            <person name="Shin-I T."/>
            <person name="Kuroki Y."/>
            <person name="Toyoda A."/>
            <person name="Suzuki Y."/>
            <person name="Hashimoto A."/>
            <person name="Yamaguchi K."/>
            <person name="Sugano A."/>
            <person name="Kohara Y."/>
            <person name="Fujiyama A."/>
            <person name="Anterola A."/>
            <person name="Aoki S."/>
            <person name="Ashton N."/>
            <person name="Barbazuk W.B."/>
            <person name="Barker E."/>
            <person name="Bennetzen J."/>
            <person name="Bezanilla M."/>
            <person name="Blankenship R."/>
            <person name="Cho S.H."/>
            <person name="Dutcher S."/>
            <person name="Estelle M."/>
            <person name="Fawcett J.A."/>
            <person name="Gundlach H."/>
            <person name="Hanada K."/>
            <person name="Heyl A."/>
            <person name="Hicks K.A."/>
            <person name="Hugh J."/>
            <person name="Lohr M."/>
            <person name="Mayer K."/>
            <person name="Melkozernov A."/>
            <person name="Murata T."/>
            <person name="Nelson D."/>
            <person name="Pils B."/>
            <person name="Prigge M."/>
            <person name="Reiss B."/>
            <person name="Renner T."/>
            <person name="Rombauts S."/>
            <person name="Rushton P."/>
            <person name="Sanderfoot A."/>
            <person name="Schween G."/>
            <person name="Shiu S.-H."/>
            <person name="Stueber K."/>
            <person name="Theodoulou F.L."/>
            <person name="Tu H."/>
            <person name="Van de Peer Y."/>
            <person name="Verrier P.J."/>
            <person name="Waters E."/>
            <person name="Wood A."/>
            <person name="Yang L."/>
            <person name="Cove D."/>
            <person name="Cuming A."/>
            <person name="Hasebe M."/>
            <person name="Lucas S."/>
            <person name="Mishler D.B."/>
            <person name="Reski R."/>
            <person name="Grigoriev I."/>
            <person name="Quatrano R.S."/>
            <person name="Boore J.L."/>
        </authorList>
    </citation>
    <scope>NUCLEOTIDE SEQUENCE [LARGE SCALE GENOMIC DNA]</scope>
    <source>
        <strain evidence="4 5">cv. Gransden 2004</strain>
    </source>
</reference>
<organism evidence="3">
    <name type="scientific">Physcomitrium patens</name>
    <name type="common">Spreading-leaved earth moss</name>
    <name type="synonym">Physcomitrella patens</name>
    <dbReference type="NCBI Taxonomy" id="3218"/>
    <lineage>
        <taxon>Eukaryota</taxon>
        <taxon>Viridiplantae</taxon>
        <taxon>Streptophyta</taxon>
        <taxon>Embryophyta</taxon>
        <taxon>Bryophyta</taxon>
        <taxon>Bryophytina</taxon>
        <taxon>Bryopsida</taxon>
        <taxon>Funariidae</taxon>
        <taxon>Funariales</taxon>
        <taxon>Funariaceae</taxon>
        <taxon>Physcomitrium</taxon>
    </lineage>
</organism>
<feature type="compositionally biased region" description="Basic and acidic residues" evidence="1">
    <location>
        <begin position="200"/>
        <end position="214"/>
    </location>
</feature>
<gene>
    <name evidence="4" type="primary">LOC112296090</name>
    <name evidence="3" type="ORF">PHYPA_024229</name>
</gene>
<dbReference type="EnsemblPlants" id="Pp3c19_16860V3.1">
    <property type="protein sequence ID" value="PAC:32938205.CDS.1"/>
    <property type="gene ID" value="Pp3c19_16860"/>
</dbReference>
<feature type="compositionally biased region" description="Basic and acidic residues" evidence="1">
    <location>
        <begin position="379"/>
        <end position="402"/>
    </location>
</feature>
<feature type="region of interest" description="Disordered" evidence="1">
    <location>
        <begin position="42"/>
        <end position="93"/>
    </location>
</feature>
<feature type="compositionally biased region" description="Basic and acidic residues" evidence="1">
    <location>
        <begin position="341"/>
        <end position="371"/>
    </location>
</feature>
<keyword evidence="5" id="KW-1185">Reference proteome</keyword>
<feature type="region of interest" description="Disordered" evidence="1">
    <location>
        <begin position="160"/>
        <end position="429"/>
    </location>
</feature>
<keyword evidence="2" id="KW-0812">Transmembrane</keyword>
<feature type="compositionally biased region" description="Basic and acidic residues" evidence="1">
    <location>
        <begin position="414"/>
        <end position="429"/>
    </location>
</feature>
<dbReference type="RefSeq" id="XP_024404018.1">
    <property type="nucleotide sequence ID" value="XM_024548250.2"/>
</dbReference>
<dbReference type="Gramene" id="Pp3c19_16860V3.1">
    <property type="protein sequence ID" value="PAC:32938205.CDS.1"/>
    <property type="gene ID" value="Pp3c19_16860"/>
</dbReference>
<sequence length="429" mass="46774">METERRLGSGRKQGLSTQRGVVIGVATVVGLSLVSKIISVLKGGKSEKSNGEQLKSLEAPLNGNDASKSSPPMQAVVESDDKSTTLDSSEPTTVVKDEDVKSLEAVMNSPPQPPTQGVAALPSPEELFNEVGKEQKDIQSSLNAGDLSVTVVEQVVENGETVSSKTTHTVEDQLKGSDNVDNGLESTTELEGIPLLNGEDAGKQVTEDGEKHSTVNDAGKTLAEDEQRRPNAEVAEKHHTDDEQSQVEDVETHSKVEDVEKPKTEDAEEHETGDADQHLVEDGEKHSMIKEEEKHSYAEDAEKHSEVKEDEKHSNAEDGVKLETDDAGKLHIDVEEISSTGEDRSNTGDEEKDHIKDDAKHQSEDREELFRAEGGATEHSVEEEKDPKSETEVKFTTERDEKDAVEDGVENDTEVSKEHETETEEKASL</sequence>
<dbReference type="PaxDb" id="3218-PP1S20_14V6.1"/>
<evidence type="ECO:0000256" key="2">
    <source>
        <dbReference type="SAM" id="Phobius"/>
    </source>
</evidence>
<dbReference type="Gramene" id="Pp3c19_16860V3.2">
    <property type="protein sequence ID" value="PAC:32938206.CDS.1"/>
    <property type="gene ID" value="Pp3c19_16860"/>
</dbReference>
<dbReference type="OrthoDB" id="10685348at2759"/>
<dbReference type="Proteomes" id="UP000006727">
    <property type="component" value="Chromosome 19"/>
</dbReference>
<accession>A0A2K1IYQ9</accession>
<dbReference type="EMBL" id="ABEU02000019">
    <property type="protein sequence ID" value="PNR34412.1"/>
    <property type="molecule type" value="Genomic_DNA"/>
</dbReference>
<protein>
    <submittedName>
        <fullName evidence="3 4">Uncharacterized protein</fullName>
    </submittedName>
</protein>
<reference evidence="3 5" key="2">
    <citation type="journal article" date="2018" name="Plant J.">
        <title>The Physcomitrella patens chromosome-scale assembly reveals moss genome structure and evolution.</title>
        <authorList>
            <person name="Lang D."/>
            <person name="Ullrich K.K."/>
            <person name="Murat F."/>
            <person name="Fuchs J."/>
            <person name="Jenkins J."/>
            <person name="Haas F.B."/>
            <person name="Piednoel M."/>
            <person name="Gundlach H."/>
            <person name="Van Bel M."/>
            <person name="Meyberg R."/>
            <person name="Vives C."/>
            <person name="Morata J."/>
            <person name="Symeonidi A."/>
            <person name="Hiss M."/>
            <person name="Muchero W."/>
            <person name="Kamisugi Y."/>
            <person name="Saleh O."/>
            <person name="Blanc G."/>
            <person name="Decker E.L."/>
            <person name="van Gessel N."/>
            <person name="Grimwood J."/>
            <person name="Hayes R.D."/>
            <person name="Graham S.W."/>
            <person name="Gunter L.E."/>
            <person name="McDaniel S.F."/>
            <person name="Hoernstein S.N.W."/>
            <person name="Larsson A."/>
            <person name="Li F.W."/>
            <person name="Perroud P.F."/>
            <person name="Phillips J."/>
            <person name="Ranjan P."/>
            <person name="Rokshar D.S."/>
            <person name="Rothfels C.J."/>
            <person name="Schneider L."/>
            <person name="Shu S."/>
            <person name="Stevenson D.W."/>
            <person name="Thummler F."/>
            <person name="Tillich M."/>
            <person name="Villarreal Aguilar J.C."/>
            <person name="Widiez T."/>
            <person name="Wong G.K."/>
            <person name="Wymore A."/>
            <person name="Zhang Y."/>
            <person name="Zimmer A.D."/>
            <person name="Quatrano R.S."/>
            <person name="Mayer K.F.X."/>
            <person name="Goodstein D."/>
            <person name="Casacuberta J.M."/>
            <person name="Vandepoele K."/>
            <person name="Reski R."/>
            <person name="Cuming A.C."/>
            <person name="Tuskan G.A."/>
            <person name="Maumus F."/>
            <person name="Salse J."/>
            <person name="Schmutz J."/>
            <person name="Rensing S.A."/>
        </authorList>
    </citation>
    <scope>NUCLEOTIDE SEQUENCE [LARGE SCALE GENOMIC DNA]</scope>
    <source>
        <strain evidence="4 5">cv. Gransden 2004</strain>
    </source>
</reference>
<reference evidence="4" key="3">
    <citation type="submission" date="2020-12" db="UniProtKB">
        <authorList>
            <consortium name="EnsemblPlants"/>
        </authorList>
    </citation>
    <scope>IDENTIFICATION</scope>
</reference>
<keyword evidence="2" id="KW-0472">Membrane</keyword>
<dbReference type="GeneID" id="112296090"/>
<feature type="transmembrane region" description="Helical" evidence="2">
    <location>
        <begin position="21"/>
        <end position="41"/>
    </location>
</feature>
<name>A0A2K1IYQ9_PHYPA</name>
<evidence type="ECO:0000313" key="5">
    <source>
        <dbReference type="Proteomes" id="UP000006727"/>
    </source>
</evidence>
<evidence type="ECO:0000313" key="4">
    <source>
        <dbReference type="EnsemblPlants" id="PAC:32938205.CDS.1"/>
    </source>
</evidence>
<dbReference type="AlphaFoldDB" id="A0A2K1IYQ9"/>